<comment type="caution">
    <text evidence="1">The sequence shown here is derived from an EMBL/GenBank/DDBJ whole genome shotgun (WGS) entry which is preliminary data.</text>
</comment>
<name>A0AAW2EWR1_9HYME</name>
<dbReference type="EMBL" id="JADYXP020000018">
    <property type="protein sequence ID" value="KAL0106342.1"/>
    <property type="molecule type" value="Genomic_DNA"/>
</dbReference>
<keyword evidence="2" id="KW-1185">Reference proteome</keyword>
<dbReference type="AlphaFoldDB" id="A0AAW2EWR1"/>
<gene>
    <name evidence="1" type="ORF">PUN28_016220</name>
</gene>
<sequence length="38" mass="4433">MSSLAEDVFQLPRLYPTIVKERRVIIIMINDENCHSNS</sequence>
<reference evidence="1 2" key="1">
    <citation type="submission" date="2023-03" db="EMBL/GenBank/DDBJ databases">
        <title>High recombination rates correlate with genetic variation in Cardiocondyla obscurior ants.</title>
        <authorList>
            <person name="Errbii M."/>
        </authorList>
    </citation>
    <scope>NUCLEOTIDE SEQUENCE [LARGE SCALE GENOMIC DNA]</scope>
    <source>
        <strain evidence="1">Alpha-2009</strain>
        <tissue evidence="1">Whole body</tissue>
    </source>
</reference>
<organism evidence="1 2">
    <name type="scientific">Cardiocondyla obscurior</name>
    <dbReference type="NCBI Taxonomy" id="286306"/>
    <lineage>
        <taxon>Eukaryota</taxon>
        <taxon>Metazoa</taxon>
        <taxon>Ecdysozoa</taxon>
        <taxon>Arthropoda</taxon>
        <taxon>Hexapoda</taxon>
        <taxon>Insecta</taxon>
        <taxon>Pterygota</taxon>
        <taxon>Neoptera</taxon>
        <taxon>Endopterygota</taxon>
        <taxon>Hymenoptera</taxon>
        <taxon>Apocrita</taxon>
        <taxon>Aculeata</taxon>
        <taxon>Formicoidea</taxon>
        <taxon>Formicidae</taxon>
        <taxon>Myrmicinae</taxon>
        <taxon>Cardiocondyla</taxon>
    </lineage>
</organism>
<proteinExistence type="predicted"/>
<protein>
    <submittedName>
        <fullName evidence="1">Uncharacterized protein</fullName>
    </submittedName>
</protein>
<evidence type="ECO:0000313" key="2">
    <source>
        <dbReference type="Proteomes" id="UP001430953"/>
    </source>
</evidence>
<accession>A0AAW2EWR1</accession>
<dbReference type="Proteomes" id="UP001430953">
    <property type="component" value="Unassembled WGS sequence"/>
</dbReference>
<evidence type="ECO:0000313" key="1">
    <source>
        <dbReference type="EMBL" id="KAL0106342.1"/>
    </source>
</evidence>